<gene>
    <name evidence="1" type="ORF">CO173_03065</name>
</gene>
<name>A0A2M7XEL5_9BACT</name>
<evidence type="ECO:0000313" key="2">
    <source>
        <dbReference type="Proteomes" id="UP000231263"/>
    </source>
</evidence>
<dbReference type="AlphaFoldDB" id="A0A2M7XEL5"/>
<organism evidence="1 2">
    <name type="scientific">Candidatus Uhrbacteria bacterium CG_4_9_14_3_um_filter_41_35</name>
    <dbReference type="NCBI Taxonomy" id="1975034"/>
    <lineage>
        <taxon>Bacteria</taxon>
        <taxon>Candidatus Uhriibacteriota</taxon>
    </lineage>
</organism>
<reference evidence="2" key="1">
    <citation type="submission" date="2017-09" db="EMBL/GenBank/DDBJ databases">
        <title>Depth-based differentiation of microbial function through sediment-hosted aquifers and enrichment of novel symbionts in the deep terrestrial subsurface.</title>
        <authorList>
            <person name="Probst A.J."/>
            <person name="Ladd B."/>
            <person name="Jarett J.K."/>
            <person name="Geller-Mcgrath D.E."/>
            <person name="Sieber C.M.K."/>
            <person name="Emerson J.B."/>
            <person name="Anantharaman K."/>
            <person name="Thomas B.C."/>
            <person name="Malmstrom R."/>
            <person name="Stieglmeier M."/>
            <person name="Klingl A."/>
            <person name="Woyke T."/>
            <person name="Ryan C.M."/>
            <person name="Banfield J.F."/>
        </authorList>
    </citation>
    <scope>NUCLEOTIDE SEQUENCE [LARGE SCALE GENOMIC DNA]</scope>
</reference>
<accession>A0A2M7XEL5</accession>
<sequence length="104" mass="11787">MALIASEYQILLAASGNSDTAVGLRGRIWSQLRAMLEAGSISSKLYDELKEPLWFCDVHLLVEQMYFKGLLMPREDGIFSITEHGRRVLYEIEHKETSLQLVAS</sequence>
<dbReference type="EMBL" id="PFWT01000010">
    <property type="protein sequence ID" value="PJA46314.1"/>
    <property type="molecule type" value="Genomic_DNA"/>
</dbReference>
<proteinExistence type="predicted"/>
<comment type="caution">
    <text evidence="1">The sequence shown here is derived from an EMBL/GenBank/DDBJ whole genome shotgun (WGS) entry which is preliminary data.</text>
</comment>
<dbReference type="Proteomes" id="UP000231263">
    <property type="component" value="Unassembled WGS sequence"/>
</dbReference>
<protein>
    <submittedName>
        <fullName evidence="1">Uncharacterized protein</fullName>
    </submittedName>
</protein>
<evidence type="ECO:0000313" key="1">
    <source>
        <dbReference type="EMBL" id="PJA46314.1"/>
    </source>
</evidence>